<accession>A0AAV9NVM0</accession>
<dbReference type="InterPro" id="IPR029033">
    <property type="entry name" value="His_PPase_superfam"/>
</dbReference>
<gene>
    <name evidence="2" type="ORF">LTR77_010287</name>
</gene>
<dbReference type="Pfam" id="PF00300">
    <property type="entry name" value="His_Phos_1"/>
    <property type="match status" value="1"/>
</dbReference>
<feature type="compositionally biased region" description="Basic and acidic residues" evidence="1">
    <location>
        <begin position="197"/>
        <end position="222"/>
    </location>
</feature>
<evidence type="ECO:0000256" key="1">
    <source>
        <dbReference type="SAM" id="MobiDB-lite"/>
    </source>
</evidence>
<dbReference type="EMBL" id="JAVRRT010000022">
    <property type="protein sequence ID" value="KAK5163893.1"/>
    <property type="molecule type" value="Genomic_DNA"/>
</dbReference>
<keyword evidence="3" id="KW-1185">Reference proteome</keyword>
<dbReference type="CDD" id="cd07067">
    <property type="entry name" value="HP_PGM_like"/>
    <property type="match status" value="1"/>
</dbReference>
<evidence type="ECO:0000313" key="2">
    <source>
        <dbReference type="EMBL" id="KAK5163893.1"/>
    </source>
</evidence>
<proteinExistence type="predicted"/>
<name>A0AAV9NVM0_9PEZI</name>
<dbReference type="RefSeq" id="XP_064654257.1">
    <property type="nucleotide sequence ID" value="XM_064807510.1"/>
</dbReference>
<dbReference type="GO" id="GO:0016791">
    <property type="term" value="F:phosphatase activity"/>
    <property type="evidence" value="ECO:0007669"/>
    <property type="project" value="TreeGrafter"/>
</dbReference>
<dbReference type="GO" id="GO:0005737">
    <property type="term" value="C:cytoplasm"/>
    <property type="evidence" value="ECO:0007669"/>
    <property type="project" value="TreeGrafter"/>
</dbReference>
<dbReference type="GeneID" id="89931616"/>
<dbReference type="SMART" id="SM00855">
    <property type="entry name" value="PGAM"/>
    <property type="match status" value="1"/>
</dbReference>
<dbReference type="InterPro" id="IPR050275">
    <property type="entry name" value="PGM_Phosphatase"/>
</dbReference>
<evidence type="ECO:0008006" key="4">
    <source>
        <dbReference type="Google" id="ProtNLM"/>
    </source>
</evidence>
<dbReference type="AlphaFoldDB" id="A0AAV9NVM0"/>
<evidence type="ECO:0000313" key="3">
    <source>
        <dbReference type="Proteomes" id="UP001337655"/>
    </source>
</evidence>
<feature type="compositionally biased region" description="Basic and acidic residues" evidence="1">
    <location>
        <begin position="230"/>
        <end position="243"/>
    </location>
</feature>
<dbReference type="Proteomes" id="UP001337655">
    <property type="component" value="Unassembled WGS sequence"/>
</dbReference>
<reference evidence="2 3" key="1">
    <citation type="submission" date="2023-08" db="EMBL/GenBank/DDBJ databases">
        <title>Black Yeasts Isolated from many extreme environments.</title>
        <authorList>
            <person name="Coleine C."/>
            <person name="Stajich J.E."/>
            <person name="Selbmann L."/>
        </authorList>
    </citation>
    <scope>NUCLEOTIDE SEQUENCE [LARGE SCALE GENOMIC DNA]</scope>
    <source>
        <strain evidence="2 3">CCFEE 5935</strain>
    </source>
</reference>
<dbReference type="InterPro" id="IPR013078">
    <property type="entry name" value="His_Pase_superF_clade-1"/>
</dbReference>
<comment type="caution">
    <text evidence="2">The sequence shown here is derived from an EMBL/GenBank/DDBJ whole genome shotgun (WGS) entry which is preliminary data.</text>
</comment>
<organism evidence="2 3">
    <name type="scientific">Saxophila tyrrhenica</name>
    <dbReference type="NCBI Taxonomy" id="1690608"/>
    <lineage>
        <taxon>Eukaryota</taxon>
        <taxon>Fungi</taxon>
        <taxon>Dikarya</taxon>
        <taxon>Ascomycota</taxon>
        <taxon>Pezizomycotina</taxon>
        <taxon>Dothideomycetes</taxon>
        <taxon>Dothideomycetidae</taxon>
        <taxon>Mycosphaerellales</taxon>
        <taxon>Extremaceae</taxon>
        <taxon>Saxophila</taxon>
    </lineage>
</organism>
<dbReference type="SUPFAM" id="SSF53254">
    <property type="entry name" value="Phosphoglycerate mutase-like"/>
    <property type="match status" value="1"/>
</dbReference>
<dbReference type="PANTHER" id="PTHR48100">
    <property type="entry name" value="BROAD-SPECIFICITY PHOSPHATASE YOR283W-RELATED"/>
    <property type="match status" value="1"/>
</dbReference>
<dbReference type="Gene3D" id="3.40.50.1240">
    <property type="entry name" value="Phosphoglycerate mutase-like"/>
    <property type="match status" value="1"/>
</dbReference>
<protein>
    <recommendedName>
        <fullName evidence="4">Phosphoglycerate mutase</fullName>
    </recommendedName>
</protein>
<dbReference type="PANTHER" id="PTHR48100:SF54">
    <property type="entry name" value="PHOSPHATASE SPAC5H10.03-RELATED"/>
    <property type="match status" value="1"/>
</dbReference>
<sequence>MAPNVHCVRHAQGHHNLSVANHQMHDPLLTPYGEEQCRNLRKTFPNIDKVDLVVASPLKRTVYTALLSFESVLKEKKLKIICLPELQETSDLPCDTGSAPDELAKEFEGKPVDLSLVNWGWNSKRMKWAPNAPAIERRAREARQWLMARPEKEIVVVSHGGYLHYLTEDWSDSARFAGTGWANTEFRSYSSSTYQADEAHFTETQESRRRRLGDEKPLDHNEATQLKRTSTNERKQETSDYLDKAAKTNDVQAIQAKV</sequence>
<feature type="region of interest" description="Disordered" evidence="1">
    <location>
        <begin position="197"/>
        <end position="243"/>
    </location>
</feature>